<dbReference type="FunFam" id="3.20.20.70:FF:000037">
    <property type="entry name" value="Tryptophan synthase alpha chain"/>
    <property type="match status" value="1"/>
</dbReference>
<evidence type="ECO:0000256" key="6">
    <source>
        <dbReference type="ARBA" id="ARBA00022822"/>
    </source>
</evidence>
<dbReference type="UniPathway" id="UPA00035">
    <property type="reaction ID" value="UER00044"/>
</dbReference>
<name>A0A3B1CT45_9ZZZZ</name>
<dbReference type="Pfam" id="PF00290">
    <property type="entry name" value="Trp_syntA"/>
    <property type="match status" value="1"/>
</dbReference>
<dbReference type="CDD" id="cd04724">
    <property type="entry name" value="Tryptophan_synthase_alpha"/>
    <property type="match status" value="1"/>
</dbReference>
<evidence type="ECO:0000256" key="8">
    <source>
        <dbReference type="ARBA" id="ARBA00023239"/>
    </source>
</evidence>
<dbReference type="EC" id="4.2.1.20" evidence="4"/>
<dbReference type="PANTHER" id="PTHR43406">
    <property type="entry name" value="TRYPTOPHAN SYNTHASE, ALPHA CHAIN"/>
    <property type="match status" value="1"/>
</dbReference>
<dbReference type="GO" id="GO:0005829">
    <property type="term" value="C:cytosol"/>
    <property type="evidence" value="ECO:0007669"/>
    <property type="project" value="TreeGrafter"/>
</dbReference>
<sequence>MSRITKAFEALQKERRKALVLFITAGDPSIETTIKMVKEAHTAGADIIELGIPFSDPLADGAVIQESFYRAIAKGVNIGKTLEAVKKIRKSGCQAPIVFMLSSTLVINHGVKKFMNDCALASVDGVILPDVPIEEADEFMPLARKAGLDTIMLAAPTSTSKRLKQLARLSSGFLYYISVTGVTGEKRAAPKEVGNALKKIKTLSKTPVCAGFGITDGEQARQISRHADGVVIGTQAIRVITKAKTRQKAVEDLVKFVRSIRRGLDGK</sequence>
<evidence type="ECO:0000256" key="1">
    <source>
        <dbReference type="ARBA" id="ARBA00003365"/>
    </source>
</evidence>
<comment type="subunit">
    <text evidence="3">Tetramer of two alpha and two beta chains.</text>
</comment>
<dbReference type="EMBL" id="UOGE01000073">
    <property type="protein sequence ID" value="VAX22245.1"/>
    <property type="molecule type" value="Genomic_DNA"/>
</dbReference>
<dbReference type="PANTHER" id="PTHR43406:SF1">
    <property type="entry name" value="TRYPTOPHAN SYNTHASE ALPHA CHAIN, CHLOROPLASTIC"/>
    <property type="match status" value="1"/>
</dbReference>
<dbReference type="InterPro" id="IPR002028">
    <property type="entry name" value="Trp_synthase_suA"/>
</dbReference>
<dbReference type="InterPro" id="IPR018204">
    <property type="entry name" value="Trp_synthase_alpha_AS"/>
</dbReference>
<keyword evidence="5" id="KW-0028">Amino-acid biosynthesis</keyword>
<comment type="catalytic activity">
    <reaction evidence="9">
        <text>(1S,2R)-1-C-(indol-3-yl)glycerol 3-phosphate + L-serine = D-glyceraldehyde 3-phosphate + L-tryptophan + H2O</text>
        <dbReference type="Rhea" id="RHEA:10532"/>
        <dbReference type="ChEBI" id="CHEBI:15377"/>
        <dbReference type="ChEBI" id="CHEBI:33384"/>
        <dbReference type="ChEBI" id="CHEBI:57912"/>
        <dbReference type="ChEBI" id="CHEBI:58866"/>
        <dbReference type="ChEBI" id="CHEBI:59776"/>
        <dbReference type="EC" id="4.2.1.20"/>
    </reaction>
</comment>
<keyword evidence="8 10" id="KW-0456">Lyase</keyword>
<gene>
    <name evidence="10" type="ORF">MNBD_NITROSPINAE02-1501</name>
</gene>
<dbReference type="SUPFAM" id="SSF51366">
    <property type="entry name" value="Ribulose-phoshate binding barrel"/>
    <property type="match status" value="1"/>
</dbReference>
<dbReference type="AlphaFoldDB" id="A0A3B1CT45"/>
<dbReference type="PROSITE" id="PS00167">
    <property type="entry name" value="TRP_SYNTHASE_ALPHA"/>
    <property type="match status" value="1"/>
</dbReference>
<dbReference type="InterPro" id="IPR011060">
    <property type="entry name" value="RibuloseP-bd_barrel"/>
</dbReference>
<evidence type="ECO:0000256" key="2">
    <source>
        <dbReference type="ARBA" id="ARBA00004733"/>
    </source>
</evidence>
<keyword evidence="6" id="KW-0822">Tryptophan biosynthesis</keyword>
<proteinExistence type="inferred from homology"/>
<dbReference type="GO" id="GO:0004834">
    <property type="term" value="F:tryptophan synthase activity"/>
    <property type="evidence" value="ECO:0007669"/>
    <property type="project" value="UniProtKB-EC"/>
</dbReference>
<protein>
    <recommendedName>
        <fullName evidence="4">tryptophan synthase</fullName>
        <ecNumber evidence="4">4.2.1.20</ecNumber>
    </recommendedName>
</protein>
<accession>A0A3B1CT45</accession>
<evidence type="ECO:0000256" key="4">
    <source>
        <dbReference type="ARBA" id="ARBA00012043"/>
    </source>
</evidence>
<evidence type="ECO:0000313" key="10">
    <source>
        <dbReference type="EMBL" id="VAX22245.1"/>
    </source>
</evidence>
<dbReference type="InterPro" id="IPR013785">
    <property type="entry name" value="Aldolase_TIM"/>
</dbReference>
<evidence type="ECO:0000256" key="9">
    <source>
        <dbReference type="ARBA" id="ARBA00049047"/>
    </source>
</evidence>
<keyword evidence="7" id="KW-0057">Aromatic amino acid biosynthesis</keyword>
<comment type="function">
    <text evidence="1">The alpha subunit is responsible for the aldol cleavage of indoleglycerol phosphate to indole and glyceraldehyde 3-phosphate.</text>
</comment>
<reference evidence="10" key="1">
    <citation type="submission" date="2018-06" db="EMBL/GenBank/DDBJ databases">
        <authorList>
            <person name="Zhirakovskaya E."/>
        </authorList>
    </citation>
    <scope>NUCLEOTIDE SEQUENCE</scope>
</reference>
<dbReference type="HAMAP" id="MF_00131">
    <property type="entry name" value="Trp_synth_alpha"/>
    <property type="match status" value="1"/>
</dbReference>
<comment type="pathway">
    <text evidence="2">Amino-acid biosynthesis; L-tryptophan biosynthesis; L-tryptophan from chorismate: step 5/5.</text>
</comment>
<organism evidence="10">
    <name type="scientific">hydrothermal vent metagenome</name>
    <dbReference type="NCBI Taxonomy" id="652676"/>
    <lineage>
        <taxon>unclassified sequences</taxon>
        <taxon>metagenomes</taxon>
        <taxon>ecological metagenomes</taxon>
    </lineage>
</organism>
<dbReference type="NCBIfam" id="TIGR00262">
    <property type="entry name" value="trpA"/>
    <property type="match status" value="1"/>
</dbReference>
<dbReference type="Gene3D" id="3.20.20.70">
    <property type="entry name" value="Aldolase class I"/>
    <property type="match status" value="1"/>
</dbReference>
<evidence type="ECO:0000256" key="7">
    <source>
        <dbReference type="ARBA" id="ARBA00023141"/>
    </source>
</evidence>
<evidence type="ECO:0000256" key="5">
    <source>
        <dbReference type="ARBA" id="ARBA00022605"/>
    </source>
</evidence>
<evidence type="ECO:0000256" key="3">
    <source>
        <dbReference type="ARBA" id="ARBA00011270"/>
    </source>
</evidence>